<gene>
    <name evidence="2" type="ORF">GA0074704_1935</name>
</gene>
<dbReference type="AlphaFoldDB" id="A0A1C5HLB9"/>
<evidence type="ECO:0000256" key="1">
    <source>
        <dbReference type="SAM" id="MobiDB-lite"/>
    </source>
</evidence>
<organism evidence="2 3">
    <name type="scientific">Micromonospora siamensis</name>
    <dbReference type="NCBI Taxonomy" id="299152"/>
    <lineage>
        <taxon>Bacteria</taxon>
        <taxon>Bacillati</taxon>
        <taxon>Actinomycetota</taxon>
        <taxon>Actinomycetes</taxon>
        <taxon>Micromonosporales</taxon>
        <taxon>Micromonosporaceae</taxon>
        <taxon>Micromonospora</taxon>
    </lineage>
</organism>
<feature type="region of interest" description="Disordered" evidence="1">
    <location>
        <begin position="1"/>
        <end position="70"/>
    </location>
</feature>
<name>A0A1C5HLB9_9ACTN</name>
<dbReference type="EMBL" id="LT607751">
    <property type="protein sequence ID" value="SCG46707.1"/>
    <property type="molecule type" value="Genomic_DNA"/>
</dbReference>
<evidence type="ECO:0000313" key="3">
    <source>
        <dbReference type="Proteomes" id="UP000198210"/>
    </source>
</evidence>
<protein>
    <submittedName>
        <fullName evidence="2">Uncharacterized protein</fullName>
    </submittedName>
</protein>
<accession>A0A1C5HLB9</accession>
<dbReference type="Proteomes" id="UP000198210">
    <property type="component" value="Chromosome I"/>
</dbReference>
<proteinExistence type="predicted"/>
<keyword evidence="3" id="KW-1185">Reference proteome</keyword>
<sequence length="70" mass="6684">MTDPVELSEEHAGGADPGAGAPDAQHAPPGEPDEQFQSPLGVAGMTPGGAAAPDGSAPADENPGAEPGAR</sequence>
<feature type="compositionally biased region" description="Low complexity" evidence="1">
    <location>
        <begin position="18"/>
        <end position="28"/>
    </location>
</feature>
<feature type="compositionally biased region" description="Low complexity" evidence="1">
    <location>
        <begin position="48"/>
        <end position="60"/>
    </location>
</feature>
<dbReference type="RefSeq" id="WP_088970186.1">
    <property type="nucleotide sequence ID" value="NZ_JBHLYF010000019.1"/>
</dbReference>
<evidence type="ECO:0000313" key="2">
    <source>
        <dbReference type="EMBL" id="SCG46707.1"/>
    </source>
</evidence>
<reference evidence="2 3" key="1">
    <citation type="submission" date="2016-06" db="EMBL/GenBank/DDBJ databases">
        <authorList>
            <person name="Kjaerup R.B."/>
            <person name="Dalgaard T.S."/>
            <person name="Juul-Madsen H.R."/>
        </authorList>
    </citation>
    <scope>NUCLEOTIDE SEQUENCE [LARGE SCALE GENOMIC DNA]</scope>
    <source>
        <strain evidence="2 3">DSM 45097</strain>
    </source>
</reference>